<accession>A0A7Z7AV90</accession>
<organism evidence="1 2">
    <name type="scientific">Methanolobus vulcani</name>
    <dbReference type="NCBI Taxonomy" id="38026"/>
    <lineage>
        <taxon>Archaea</taxon>
        <taxon>Methanobacteriati</taxon>
        <taxon>Methanobacteriota</taxon>
        <taxon>Stenosarchaea group</taxon>
        <taxon>Methanomicrobia</taxon>
        <taxon>Methanosarcinales</taxon>
        <taxon>Methanosarcinaceae</taxon>
        <taxon>Methanolobus</taxon>
    </lineage>
</organism>
<evidence type="ECO:0000313" key="1">
    <source>
        <dbReference type="EMBL" id="SDF22660.1"/>
    </source>
</evidence>
<keyword evidence="2" id="KW-1185">Reference proteome</keyword>
<dbReference type="Proteomes" id="UP000199259">
    <property type="component" value="Unassembled WGS sequence"/>
</dbReference>
<name>A0A7Z7AV90_9EURY</name>
<dbReference type="AlphaFoldDB" id="A0A7Z7AV90"/>
<evidence type="ECO:0008006" key="3">
    <source>
        <dbReference type="Google" id="ProtNLM"/>
    </source>
</evidence>
<comment type="caution">
    <text evidence="1">The sequence shown here is derived from an EMBL/GenBank/DDBJ whole genome shotgun (WGS) entry which is preliminary data.</text>
</comment>
<reference evidence="1 2" key="1">
    <citation type="submission" date="2016-10" db="EMBL/GenBank/DDBJ databases">
        <authorList>
            <person name="Varghese N."/>
            <person name="Submissions S."/>
        </authorList>
    </citation>
    <scope>NUCLEOTIDE SEQUENCE [LARGE SCALE GENOMIC DNA]</scope>
    <source>
        <strain evidence="1 2">PL 12/M</strain>
    </source>
</reference>
<gene>
    <name evidence="1" type="ORF">SAMN04488589_0043</name>
</gene>
<dbReference type="EMBL" id="FNCA01000001">
    <property type="protein sequence ID" value="SDF22660.1"/>
    <property type="molecule type" value="Genomic_DNA"/>
</dbReference>
<dbReference type="RefSeq" id="WP_238380666.1">
    <property type="nucleotide sequence ID" value="NZ_FNCA01000001.1"/>
</dbReference>
<proteinExistence type="predicted"/>
<protein>
    <recommendedName>
        <fullName evidence="3">Peptidase domain protein</fullName>
    </recommendedName>
</protein>
<evidence type="ECO:0000313" key="2">
    <source>
        <dbReference type="Proteomes" id="UP000199259"/>
    </source>
</evidence>
<dbReference type="Gene3D" id="2.60.120.380">
    <property type="match status" value="1"/>
</dbReference>
<sequence>MKRIAIAFLVFLLCVSVAGAKSSETAIDAVSSGSNGDIGILSVGYTITQGQTNWHGYPLYTSTNSMTIDLNWGDRSDSLKLYVYDPNDNLVGVYYDSADGRINGRTLVTIYNSNGLQQGTWSLAVYGYSVAGTEDYSI</sequence>